<feature type="compositionally biased region" description="Low complexity" evidence="2">
    <location>
        <begin position="580"/>
        <end position="593"/>
    </location>
</feature>
<dbReference type="EMBL" id="HADY01002283">
    <property type="protein sequence ID" value="SBP40768.1"/>
    <property type="molecule type" value="Transcribed_RNA"/>
</dbReference>
<name>A0A1A7ZE56_NOTFU</name>
<evidence type="ECO:0000256" key="1">
    <source>
        <dbReference type="SAM" id="Coils"/>
    </source>
</evidence>
<accession>A0A1A7ZE56</accession>
<feature type="region of interest" description="Disordered" evidence="2">
    <location>
        <begin position="517"/>
        <end position="560"/>
    </location>
</feature>
<protein>
    <submittedName>
        <fullName evidence="3">Uncharacterized protein</fullName>
    </submittedName>
</protein>
<reference evidence="3" key="1">
    <citation type="submission" date="2016-05" db="EMBL/GenBank/DDBJ databases">
        <authorList>
            <person name="Lavstsen T."/>
            <person name="Jespersen J.S."/>
        </authorList>
    </citation>
    <scope>NUCLEOTIDE SEQUENCE</scope>
    <source>
        <tissue evidence="3">Brain</tissue>
    </source>
</reference>
<organism evidence="3">
    <name type="scientific">Nothobranchius furzeri</name>
    <name type="common">Turquoise killifish</name>
    <dbReference type="NCBI Taxonomy" id="105023"/>
    <lineage>
        <taxon>Eukaryota</taxon>
        <taxon>Metazoa</taxon>
        <taxon>Chordata</taxon>
        <taxon>Craniata</taxon>
        <taxon>Vertebrata</taxon>
        <taxon>Euteleostomi</taxon>
        <taxon>Actinopterygii</taxon>
        <taxon>Neopterygii</taxon>
        <taxon>Teleostei</taxon>
        <taxon>Neoteleostei</taxon>
        <taxon>Acanthomorphata</taxon>
        <taxon>Ovalentaria</taxon>
        <taxon>Atherinomorphae</taxon>
        <taxon>Cyprinodontiformes</taxon>
        <taxon>Nothobranchiidae</taxon>
        <taxon>Nothobranchius</taxon>
    </lineage>
</organism>
<feature type="compositionally biased region" description="Polar residues" evidence="2">
    <location>
        <begin position="639"/>
        <end position="653"/>
    </location>
</feature>
<dbReference type="AlphaFoldDB" id="A0A1A7ZE56"/>
<proteinExistence type="predicted"/>
<feature type="region of interest" description="Disordered" evidence="2">
    <location>
        <begin position="272"/>
        <end position="296"/>
    </location>
</feature>
<feature type="compositionally biased region" description="Basic and acidic residues" evidence="2">
    <location>
        <begin position="594"/>
        <end position="610"/>
    </location>
</feature>
<gene>
    <name evidence="3" type="primary">Nfu_g_1_006713</name>
</gene>
<reference evidence="3" key="2">
    <citation type="submission" date="2016-06" db="EMBL/GenBank/DDBJ databases">
        <title>The genome of a short-lived fish provides insights into sex chromosome evolution and the genetic control of aging.</title>
        <authorList>
            <person name="Reichwald K."/>
            <person name="Felder M."/>
            <person name="Petzold A."/>
            <person name="Koch P."/>
            <person name="Groth M."/>
            <person name="Platzer M."/>
        </authorList>
    </citation>
    <scope>NUCLEOTIDE SEQUENCE</scope>
    <source>
        <tissue evidence="3">Brain</tissue>
    </source>
</reference>
<evidence type="ECO:0000256" key="2">
    <source>
        <dbReference type="SAM" id="MobiDB-lite"/>
    </source>
</evidence>
<keyword evidence="1" id="KW-0175">Coiled coil</keyword>
<evidence type="ECO:0000313" key="3">
    <source>
        <dbReference type="EMBL" id="SBP40768.1"/>
    </source>
</evidence>
<sequence>MAEIKEEEEQRMEVKLLCDSEVHQRLEVLTTSLQEDMEKEMDRLRDTERTLQAVAQAVVRLSRVLSSSGWTLAVPSDSVLSLDLSSLLSVLSQTESVLQCRHKELQGAELSVRRLREENTSLQLHLKQLEDQNQHMDVYTQQELAHTLDTLNRGNEVSTSLRLQVKEVQNREEEVKRENKRLRKERDLLEDRNQELETETHRRTQTEVDADDIRRLKERLAELERGVEEKENQLFSLEEWQTSGQRLEEISSRHALVCEELKEVQQQLMNAKEEVKRRDQQHEEQQKESRMLQEEQDNLRKCREQLEEELQELRSLSVSHHLQLQQQQQHTQVAVAQVQLLKDQIAAEASARMEAQARIHQLLLQNRDLLQHLALLVQQLKQMEARSITTAQAEQLQETRANKHDGQQSLCSSVPMSVKPISLNLKTTYNQTQDQLTTSARAWPLQISLLSPAQVDCAESYLNLLNLENSSKPAASLTEMDPVIRANGTVDNTEICDGEIVQFTLRNSTIMDEKCKQIIPKLDPPPPSTNRKRASRTFSPGSEVTAAPIPANEAAPSRSSSLFFPDFTPSSLSYNDFHSLSNGESSSSSSSEDSGVRSETKSLLSPRRDDDDLFGDRGTFLTASSSCASPLDERGGAVLSSSETTSVEPNATDSRTDNCDSLLPFSSPMNNTCLHISLSEDELLEGSLEDTQLR</sequence>
<feature type="region of interest" description="Disordered" evidence="2">
    <location>
        <begin position="580"/>
        <end position="658"/>
    </location>
</feature>
<feature type="coiled-coil region" evidence="1">
    <location>
        <begin position="105"/>
        <end position="132"/>
    </location>
</feature>